<dbReference type="EMBL" id="PTIY01000002">
    <property type="protein sequence ID" value="PPK73301.1"/>
    <property type="molecule type" value="Genomic_DNA"/>
</dbReference>
<evidence type="ECO:0000313" key="2">
    <source>
        <dbReference type="Proteomes" id="UP000238071"/>
    </source>
</evidence>
<proteinExistence type="predicted"/>
<reference evidence="1 2" key="1">
    <citation type="submission" date="2018-02" db="EMBL/GenBank/DDBJ databases">
        <title>Subsurface microbial communities from deep shales in Ohio and West Virginia, USA.</title>
        <authorList>
            <person name="Wrighton K."/>
        </authorList>
    </citation>
    <scope>NUCLEOTIDE SEQUENCE [LARGE SCALE GENOMIC DNA]</scope>
    <source>
        <strain evidence="1 2">OWC-G53F</strain>
    </source>
</reference>
<comment type="caution">
    <text evidence="1">The sequence shown here is derived from an EMBL/GenBank/DDBJ whole genome shotgun (WGS) entry which is preliminary data.</text>
</comment>
<sequence>MSETLIEKITSEVSSYYAAVTQYRPNNDLAFRTKLRRTLQAKLEPYLDGKLIDSFTVICDETNNDTRDVKQPVKLDVIVRISKSSPKHIISLPSGKPNQQDQMALKKRSSLWYKSIDSGESLWNKLFGKPAEKKS</sequence>
<dbReference type="AlphaFoldDB" id="A0A2S6H794"/>
<keyword evidence="2" id="KW-1185">Reference proteome</keyword>
<accession>A0A2S6H794</accession>
<dbReference type="Proteomes" id="UP000238071">
    <property type="component" value="Unassembled WGS sequence"/>
</dbReference>
<protein>
    <submittedName>
        <fullName evidence="1">Uncharacterized protein</fullName>
    </submittedName>
</protein>
<organism evidence="1 2">
    <name type="scientific">Methylobacter tundripaludum</name>
    <dbReference type="NCBI Taxonomy" id="173365"/>
    <lineage>
        <taxon>Bacteria</taxon>
        <taxon>Pseudomonadati</taxon>
        <taxon>Pseudomonadota</taxon>
        <taxon>Gammaproteobacteria</taxon>
        <taxon>Methylococcales</taxon>
        <taxon>Methylococcaceae</taxon>
        <taxon>Methylobacter</taxon>
    </lineage>
</organism>
<name>A0A2S6H794_9GAMM</name>
<evidence type="ECO:0000313" key="1">
    <source>
        <dbReference type="EMBL" id="PPK73301.1"/>
    </source>
</evidence>
<gene>
    <name evidence="1" type="ORF">B0F88_102281</name>
</gene>